<comment type="cofactor">
    <cofactor evidence="1">
        <name>FAD</name>
        <dbReference type="ChEBI" id="CHEBI:57692"/>
    </cofactor>
</comment>
<comment type="caution">
    <text evidence="9">The sequence shown here is derived from an EMBL/GenBank/DDBJ whole genome shotgun (WGS) entry which is preliminary data.</text>
</comment>
<dbReference type="PANTHER" id="PTHR43098">
    <property type="entry name" value="L-ORNITHINE N(5)-MONOOXYGENASE-RELATED"/>
    <property type="match status" value="1"/>
</dbReference>
<evidence type="ECO:0000259" key="8">
    <source>
        <dbReference type="Pfam" id="PF07992"/>
    </source>
</evidence>
<dbReference type="FunFam" id="3.50.50.60:FF:000341">
    <property type="entry name" value="Baeyer-Villiger monooxygenase"/>
    <property type="match status" value="1"/>
</dbReference>
<dbReference type="PANTHER" id="PTHR43098:SF4">
    <property type="entry name" value="BLR3857 PROTEIN"/>
    <property type="match status" value="1"/>
</dbReference>
<dbReference type="SUPFAM" id="SSF51905">
    <property type="entry name" value="FAD/NAD(P)-binding domain"/>
    <property type="match status" value="1"/>
</dbReference>
<dbReference type="EMBL" id="ARYJ01000001">
    <property type="protein sequence ID" value="KCZ90924.1"/>
    <property type="molecule type" value="Genomic_DNA"/>
</dbReference>
<dbReference type="STRING" id="1280952.HJA_00260"/>
<dbReference type="OrthoDB" id="312624at2"/>
<evidence type="ECO:0000313" key="9">
    <source>
        <dbReference type="EMBL" id="KCZ90924.1"/>
    </source>
</evidence>
<keyword evidence="7 9" id="KW-0503">Monooxygenase</keyword>
<dbReference type="Proteomes" id="UP000024816">
    <property type="component" value="Unassembled WGS sequence"/>
</dbReference>
<evidence type="ECO:0000256" key="1">
    <source>
        <dbReference type="ARBA" id="ARBA00001974"/>
    </source>
</evidence>
<keyword evidence="6" id="KW-0560">Oxidoreductase</keyword>
<accession>A0A059FJW9</accession>
<gene>
    <name evidence="9" type="ORF">HJA_00260</name>
</gene>
<keyword evidence="4" id="KW-0274">FAD</keyword>
<evidence type="ECO:0000313" key="10">
    <source>
        <dbReference type="Proteomes" id="UP000024816"/>
    </source>
</evidence>
<dbReference type="InterPro" id="IPR023753">
    <property type="entry name" value="FAD/NAD-binding_dom"/>
</dbReference>
<organism evidence="9 10">
    <name type="scientific">Hyphomonas jannaschiana VP2</name>
    <dbReference type="NCBI Taxonomy" id="1280952"/>
    <lineage>
        <taxon>Bacteria</taxon>
        <taxon>Pseudomonadati</taxon>
        <taxon>Pseudomonadota</taxon>
        <taxon>Alphaproteobacteria</taxon>
        <taxon>Hyphomonadales</taxon>
        <taxon>Hyphomonadaceae</taxon>
        <taxon>Hyphomonas</taxon>
    </lineage>
</organism>
<evidence type="ECO:0000256" key="2">
    <source>
        <dbReference type="ARBA" id="ARBA00010139"/>
    </source>
</evidence>
<dbReference type="AlphaFoldDB" id="A0A059FJW9"/>
<protein>
    <submittedName>
        <fullName evidence="9">Cyclododecanone monooxygenase</fullName>
    </submittedName>
</protein>
<dbReference type="Pfam" id="PF07992">
    <property type="entry name" value="Pyr_redox_2"/>
    <property type="match status" value="1"/>
</dbReference>
<dbReference type="GO" id="GO:0004497">
    <property type="term" value="F:monooxygenase activity"/>
    <property type="evidence" value="ECO:0007669"/>
    <property type="project" value="UniProtKB-KW"/>
</dbReference>
<dbReference type="RefSeq" id="WP_035576841.1">
    <property type="nucleotide sequence ID" value="NZ_ARYJ01000001.1"/>
</dbReference>
<evidence type="ECO:0000256" key="5">
    <source>
        <dbReference type="ARBA" id="ARBA00022857"/>
    </source>
</evidence>
<dbReference type="Gene3D" id="3.50.50.60">
    <property type="entry name" value="FAD/NAD(P)-binding domain"/>
    <property type="match status" value="2"/>
</dbReference>
<reference evidence="9 10" key="1">
    <citation type="journal article" date="2014" name="Antonie Van Leeuwenhoek">
        <title>Hyphomonas beringensis sp. nov. and Hyphomonas chukchiensis sp. nov., isolated from surface seawater of the Bering Sea and Chukchi Sea.</title>
        <authorList>
            <person name="Li C."/>
            <person name="Lai Q."/>
            <person name="Li G."/>
            <person name="Dong C."/>
            <person name="Wang J."/>
            <person name="Liao Y."/>
            <person name="Shao Z."/>
        </authorList>
    </citation>
    <scope>NUCLEOTIDE SEQUENCE [LARGE SCALE GENOMIC DNA]</scope>
    <source>
        <strain evidence="9 10">VP2</strain>
    </source>
</reference>
<keyword evidence="5" id="KW-0521">NADP</keyword>
<evidence type="ECO:0000256" key="4">
    <source>
        <dbReference type="ARBA" id="ARBA00022827"/>
    </source>
</evidence>
<comment type="similarity">
    <text evidence="2">Belongs to the FAD-binding monooxygenase family.</text>
</comment>
<dbReference type="PATRIC" id="fig|1280952.3.peg.52"/>
<keyword evidence="10" id="KW-1185">Reference proteome</keyword>
<sequence>MADDARPEAFDPDALRDKYRAERDKRLRAEGNDQYVNMAGDFAHYIDDPYSDFEPRDPVTDHVEVCVIGGGFGGLLAAGKLREAGFDDIRMVEKGGDFGGTWYWNRYPGAACDIESYIYLPLLEETGYMPVEKYSRAPEILEHSRRIARHYDLYRNALLGTEITGLNWDEDRKAWQVLTNRGDDFTAQYVVMSNGPLNRPKLPGIPGVETFKGHSFHTSRWDYDYTGGDCAGGLDKLSDKVVGIIGTGATAVQCVPHLARGAKHLYVFQRTPSSVDYRGDRPTDDEWVKSLQPGWQKARMENFNTLVSGGFAPVDMVKDGWTDIIRNLLHIATQEGNKDLSPEKLAELAELADFKKMEQVRGRVDEIVKDPATAEALKPWYRQFCKRPCFHDDYLAAFNRENVTLVDTEGKGVDAITEHGVVVKGREYKVDCLIYATGFEVGTDYTRRAGYNPVGKQGVSLAEVWGEGMRSLHGMFVHGFPNMFVMGPAQAGFTANYPHLLAEQAVQIGYTLVETKARQAGRFELTEEAEQAWVDTIIEKAMLRQKFLEECTPGYYNNEGKPGDRSRQDASYGAGPDPYFAILKGWREAGELAGLSLS</sequence>
<keyword evidence="3" id="KW-0285">Flavoprotein</keyword>
<dbReference type="InterPro" id="IPR036188">
    <property type="entry name" value="FAD/NAD-bd_sf"/>
</dbReference>
<evidence type="ECO:0000256" key="7">
    <source>
        <dbReference type="ARBA" id="ARBA00023033"/>
    </source>
</evidence>
<dbReference type="InterPro" id="IPR050775">
    <property type="entry name" value="FAD-binding_Monooxygenases"/>
</dbReference>
<dbReference type="eggNOG" id="COG2072">
    <property type="taxonomic scope" value="Bacteria"/>
</dbReference>
<evidence type="ECO:0000256" key="6">
    <source>
        <dbReference type="ARBA" id="ARBA00023002"/>
    </source>
</evidence>
<name>A0A059FJW9_9PROT</name>
<feature type="domain" description="FAD/NAD(P)-binding" evidence="8">
    <location>
        <begin position="64"/>
        <end position="273"/>
    </location>
</feature>
<evidence type="ECO:0000256" key="3">
    <source>
        <dbReference type="ARBA" id="ARBA00022630"/>
    </source>
</evidence>
<proteinExistence type="inferred from homology"/>